<comment type="caution">
    <text evidence="2">The sequence shown here is derived from an EMBL/GenBank/DDBJ whole genome shotgun (WGS) entry which is preliminary data.</text>
</comment>
<organism evidence="2 3">
    <name type="scientific">Elsinoe australis</name>
    <dbReference type="NCBI Taxonomy" id="40998"/>
    <lineage>
        <taxon>Eukaryota</taxon>
        <taxon>Fungi</taxon>
        <taxon>Dikarya</taxon>
        <taxon>Ascomycota</taxon>
        <taxon>Pezizomycotina</taxon>
        <taxon>Dothideomycetes</taxon>
        <taxon>Dothideomycetidae</taxon>
        <taxon>Myriangiales</taxon>
        <taxon>Elsinoaceae</taxon>
        <taxon>Elsinoe</taxon>
    </lineage>
</organism>
<keyword evidence="3" id="KW-1185">Reference proteome</keyword>
<dbReference type="OrthoDB" id="10464718at2759"/>
<evidence type="ECO:0000313" key="2">
    <source>
        <dbReference type="EMBL" id="PSK48624.1"/>
    </source>
</evidence>
<dbReference type="EMBL" id="NHZQ01000174">
    <property type="protein sequence ID" value="PSK48624.1"/>
    <property type="molecule type" value="Genomic_DNA"/>
</dbReference>
<feature type="region of interest" description="Disordered" evidence="1">
    <location>
        <begin position="93"/>
        <end position="145"/>
    </location>
</feature>
<dbReference type="Proteomes" id="UP000243723">
    <property type="component" value="Unassembled WGS sequence"/>
</dbReference>
<protein>
    <submittedName>
        <fullName evidence="2">Uncharacterized protein</fullName>
    </submittedName>
</protein>
<proteinExistence type="predicted"/>
<sequence>MAKSASFDRIHGSMTANPTIAPEQEGFEMKLCHIQRALDRYHQMLKARQKAHEDRMGKIMLRDLELLFEGPLITVLTDCSALWDLAELYERDREELKRRRQKELDRKRKEQPRGKKEPLRRSKRLLEKQKKAKNRMRKGNAGPKS</sequence>
<reference evidence="2 3" key="1">
    <citation type="submission" date="2017-05" db="EMBL/GenBank/DDBJ databases">
        <title>Draft genome sequence of Elsinoe australis.</title>
        <authorList>
            <person name="Cheng Q."/>
        </authorList>
    </citation>
    <scope>NUCLEOTIDE SEQUENCE [LARGE SCALE GENOMIC DNA]</scope>
    <source>
        <strain evidence="2 3">NL1</strain>
    </source>
</reference>
<feature type="compositionally biased region" description="Basic and acidic residues" evidence="1">
    <location>
        <begin position="93"/>
        <end position="129"/>
    </location>
</feature>
<accession>A0A2P7ZK84</accession>
<gene>
    <name evidence="2" type="ORF">B9Z65_138</name>
</gene>
<dbReference type="AlphaFoldDB" id="A0A2P7ZK84"/>
<name>A0A2P7ZK84_9PEZI</name>
<evidence type="ECO:0000313" key="3">
    <source>
        <dbReference type="Proteomes" id="UP000243723"/>
    </source>
</evidence>
<evidence type="ECO:0000256" key="1">
    <source>
        <dbReference type="SAM" id="MobiDB-lite"/>
    </source>
</evidence>